<dbReference type="InterPro" id="IPR024185">
    <property type="entry name" value="FTHF_cligase-like_sf"/>
</dbReference>
<dbReference type="GO" id="GO:0035999">
    <property type="term" value="P:tetrahydrofolate interconversion"/>
    <property type="evidence" value="ECO:0007669"/>
    <property type="project" value="TreeGrafter"/>
</dbReference>
<keyword evidence="4" id="KW-1185">Reference proteome</keyword>
<keyword evidence="1 2" id="KW-0067">ATP-binding</keyword>
<organism evidence="3 4">
    <name type="scientific">Candidatus Jidaibacter acanthamoebae</name>
    <dbReference type="NCBI Taxonomy" id="86105"/>
    <lineage>
        <taxon>Bacteria</taxon>
        <taxon>Pseudomonadati</taxon>
        <taxon>Pseudomonadota</taxon>
        <taxon>Alphaproteobacteria</taxon>
        <taxon>Rickettsiales</taxon>
        <taxon>Candidatus Midichloriaceae</taxon>
        <taxon>Candidatus Jidaibacter</taxon>
    </lineage>
</organism>
<proteinExistence type="inferred from homology"/>
<sequence length="146" mass="17180">MKNKLRIELKQLKKKIKLECIEYDFIRFENNLFSLIESFNIKTIAGFHPKSDEVNILPILFKAMSTGYKVVLPRITQKNSYLKFIKWMKDDLLEKNDYGIFEPKAAGEELIPDIIITPLLGFDRNMNRIGYGGGYYDRTFIKFLML</sequence>
<evidence type="ECO:0000313" key="4">
    <source>
        <dbReference type="Proteomes" id="UP000031258"/>
    </source>
</evidence>
<dbReference type="GO" id="GO:0005524">
    <property type="term" value="F:ATP binding"/>
    <property type="evidence" value="ECO:0007669"/>
    <property type="project" value="UniProtKB-KW"/>
</dbReference>
<feature type="binding site" evidence="1">
    <location>
        <begin position="128"/>
        <end position="136"/>
    </location>
    <ligand>
        <name>ATP</name>
        <dbReference type="ChEBI" id="CHEBI:30616"/>
    </ligand>
</feature>
<dbReference type="Gene3D" id="3.40.50.10420">
    <property type="entry name" value="NagB/RpiA/CoA transferase-like"/>
    <property type="match status" value="1"/>
</dbReference>
<dbReference type="SUPFAM" id="SSF100950">
    <property type="entry name" value="NagB/RpiA/CoA transferase-like"/>
    <property type="match status" value="1"/>
</dbReference>
<gene>
    <name evidence="3" type="ORF">NF27_EY01630</name>
</gene>
<dbReference type="GO" id="GO:0009396">
    <property type="term" value="P:folic acid-containing compound biosynthetic process"/>
    <property type="evidence" value="ECO:0007669"/>
    <property type="project" value="TreeGrafter"/>
</dbReference>
<evidence type="ECO:0000256" key="2">
    <source>
        <dbReference type="RuleBase" id="RU361279"/>
    </source>
</evidence>
<accession>A0A0C1MSN7</accession>
<comment type="catalytic activity">
    <reaction evidence="2">
        <text>(6S)-5-formyl-5,6,7,8-tetrahydrofolate + ATP = (6R)-5,10-methenyltetrahydrofolate + ADP + phosphate</text>
        <dbReference type="Rhea" id="RHEA:10488"/>
        <dbReference type="ChEBI" id="CHEBI:30616"/>
        <dbReference type="ChEBI" id="CHEBI:43474"/>
        <dbReference type="ChEBI" id="CHEBI:57455"/>
        <dbReference type="ChEBI" id="CHEBI:57457"/>
        <dbReference type="ChEBI" id="CHEBI:456216"/>
        <dbReference type="EC" id="6.3.3.2"/>
    </reaction>
</comment>
<dbReference type="PANTHER" id="PTHR23407">
    <property type="entry name" value="ATPASE INHIBITOR/5-FORMYLTETRAHYDROFOLATE CYCLO-LIGASE"/>
    <property type="match status" value="1"/>
</dbReference>
<dbReference type="RefSeq" id="WP_053332641.1">
    <property type="nucleotide sequence ID" value="NZ_JSWE01000124.1"/>
</dbReference>
<dbReference type="EMBL" id="JSWE01000124">
    <property type="protein sequence ID" value="KIE05067.1"/>
    <property type="molecule type" value="Genomic_DNA"/>
</dbReference>
<protein>
    <recommendedName>
        <fullName evidence="2">5-formyltetrahydrofolate cyclo-ligase</fullName>
        <ecNumber evidence="2">6.3.3.2</ecNumber>
    </recommendedName>
</protein>
<keyword evidence="1 2" id="KW-0547">Nucleotide-binding</keyword>
<comment type="similarity">
    <text evidence="2">Belongs to the 5-formyltetrahydrofolate cyclo-ligase family.</text>
</comment>
<comment type="caution">
    <text evidence="3">The sequence shown here is derived from an EMBL/GenBank/DDBJ whole genome shotgun (WGS) entry which is preliminary data.</text>
</comment>
<keyword evidence="2" id="KW-0479">Metal-binding</keyword>
<dbReference type="PANTHER" id="PTHR23407:SF11">
    <property type="entry name" value="CHROMOSOME UNDETERMINED SCAFFOLD_24, WHOLE GENOME SHOTGUN SEQUENCE"/>
    <property type="match status" value="1"/>
</dbReference>
<feature type="binding site" evidence="1">
    <location>
        <position position="53"/>
    </location>
    <ligand>
        <name>substrate</name>
    </ligand>
</feature>
<dbReference type="Proteomes" id="UP000031258">
    <property type="component" value="Unassembled WGS sequence"/>
</dbReference>
<comment type="cofactor">
    <cofactor evidence="2">
        <name>Mg(2+)</name>
        <dbReference type="ChEBI" id="CHEBI:18420"/>
    </cofactor>
</comment>
<dbReference type="AlphaFoldDB" id="A0A0C1MSN7"/>
<dbReference type="Pfam" id="PF01812">
    <property type="entry name" value="5-FTHF_cyc-lig"/>
    <property type="match status" value="1"/>
</dbReference>
<dbReference type="InterPro" id="IPR037171">
    <property type="entry name" value="NagB/RpiA_transferase-like"/>
</dbReference>
<dbReference type="GO" id="GO:0046872">
    <property type="term" value="F:metal ion binding"/>
    <property type="evidence" value="ECO:0007669"/>
    <property type="project" value="UniProtKB-KW"/>
</dbReference>
<reference evidence="3 4" key="1">
    <citation type="submission" date="2014-11" db="EMBL/GenBank/DDBJ databases">
        <title>A Rickettsiales Symbiont of Amoebae With Ancient Features.</title>
        <authorList>
            <person name="Schulz F."/>
            <person name="Martijn J."/>
            <person name="Wascher F."/>
            <person name="Kostanjsek R."/>
            <person name="Ettema T.J."/>
            <person name="Horn M."/>
        </authorList>
    </citation>
    <scope>NUCLEOTIDE SEQUENCE [LARGE SCALE GENOMIC DNA]</scope>
    <source>
        <strain evidence="3 4">UWC36</strain>
    </source>
</reference>
<dbReference type="NCBIfam" id="TIGR02727">
    <property type="entry name" value="MTHFS_bact"/>
    <property type="match status" value="1"/>
</dbReference>
<keyword evidence="2" id="KW-0460">Magnesium</keyword>
<dbReference type="EC" id="6.3.3.2" evidence="2"/>
<dbReference type="STRING" id="86105.NF27_EY01630"/>
<dbReference type="InterPro" id="IPR002698">
    <property type="entry name" value="FTHF_cligase"/>
</dbReference>
<dbReference type="PATRIC" id="fig|86105.3.peg.1234"/>
<dbReference type="OrthoDB" id="9801938at2"/>
<feature type="binding site" evidence="1">
    <location>
        <begin position="2"/>
        <end position="6"/>
    </location>
    <ligand>
        <name>ATP</name>
        <dbReference type="ChEBI" id="CHEBI:30616"/>
    </ligand>
</feature>
<dbReference type="GO" id="GO:0030272">
    <property type="term" value="F:5-formyltetrahydrofolate cyclo-ligase activity"/>
    <property type="evidence" value="ECO:0007669"/>
    <property type="project" value="UniProtKB-EC"/>
</dbReference>
<dbReference type="PIRSF" id="PIRSF006806">
    <property type="entry name" value="FTHF_cligase"/>
    <property type="match status" value="1"/>
</dbReference>
<name>A0A0C1MSN7_9RICK</name>
<evidence type="ECO:0000256" key="1">
    <source>
        <dbReference type="PIRSR" id="PIRSR006806-1"/>
    </source>
</evidence>
<evidence type="ECO:0000313" key="3">
    <source>
        <dbReference type="EMBL" id="KIE05067.1"/>
    </source>
</evidence>